<sequence>MSDASGRAVSVSELTGHIKAVMEATFPPLWVAGEATDVAKPRSGHIYFTLKDDDAQIRAVIWRGVATRLPFDIENGQAILCYGQLEVYSVRGTYQLVVRKAQPQGIGTLQQAFLKLQNKLNAEGLFDADRKKPLPSHPKRIALVTSPSGAAVHDFLVAAQNRWVDAEILVIPAQVQGNTAAKTIVRAIAAAQRLRPAPDVVVVTRGGGSLEDLWCFNEEPVVRAVAQCTIPTVSAIGHEVDITLCDLAADLRALTPTDAATRVFPDKSSLRRRVDDLGQRLHRSIRQSIAQRQMQLHALSSRPIIRKPLEIIHLRSRHLDELDQRALRAMTSCMQRSEAKLATVAASLSGLSPLDTLSRGYSVTVDEQGRAITDAQVVQSGDVITTRLHQGSVRSRVLD</sequence>
<evidence type="ECO:0000256" key="2">
    <source>
        <dbReference type="ARBA" id="ARBA00022722"/>
    </source>
</evidence>
<dbReference type="Proteomes" id="UP000320176">
    <property type="component" value="Unassembled WGS sequence"/>
</dbReference>
<comment type="function">
    <text evidence="5">Bidirectionally degrades single-stranded DNA into large acid-insoluble oligonucleotides, which are then degraded further into small acid-soluble oligonucleotides.</text>
</comment>
<dbReference type="GO" id="GO:0009318">
    <property type="term" value="C:exodeoxyribonuclease VII complex"/>
    <property type="evidence" value="ECO:0007669"/>
    <property type="project" value="UniProtKB-UniRule"/>
</dbReference>
<proteinExistence type="inferred from homology"/>
<dbReference type="PANTHER" id="PTHR30008">
    <property type="entry name" value="EXODEOXYRIBONUCLEASE 7 LARGE SUBUNIT"/>
    <property type="match status" value="1"/>
</dbReference>
<name>A0A5C6B042_9BACT</name>
<comment type="subunit">
    <text evidence="5">Heterooligomer composed of large and small subunits.</text>
</comment>
<dbReference type="PANTHER" id="PTHR30008:SF0">
    <property type="entry name" value="EXODEOXYRIBONUCLEASE 7 LARGE SUBUNIT"/>
    <property type="match status" value="1"/>
</dbReference>
<reference evidence="9 10" key="1">
    <citation type="submission" date="2019-02" db="EMBL/GenBank/DDBJ databases">
        <title>Deep-cultivation of Planctomycetes and their phenomic and genomic characterization uncovers novel biology.</title>
        <authorList>
            <person name="Wiegand S."/>
            <person name="Jogler M."/>
            <person name="Boedeker C."/>
            <person name="Pinto D."/>
            <person name="Vollmers J."/>
            <person name="Rivas-Marin E."/>
            <person name="Kohn T."/>
            <person name="Peeters S.H."/>
            <person name="Heuer A."/>
            <person name="Rast P."/>
            <person name="Oberbeckmann S."/>
            <person name="Bunk B."/>
            <person name="Jeske O."/>
            <person name="Meyerdierks A."/>
            <person name="Storesund J.E."/>
            <person name="Kallscheuer N."/>
            <person name="Luecker S."/>
            <person name="Lage O.M."/>
            <person name="Pohl T."/>
            <person name="Merkel B.J."/>
            <person name="Hornburger P."/>
            <person name="Mueller R.-W."/>
            <person name="Bruemmer F."/>
            <person name="Labrenz M."/>
            <person name="Spormann A.M."/>
            <person name="Op Den Camp H."/>
            <person name="Overmann J."/>
            <person name="Amann R."/>
            <person name="Jetten M.S.M."/>
            <person name="Mascher T."/>
            <person name="Medema M.H."/>
            <person name="Devos D.P."/>
            <person name="Kaster A.-K."/>
            <person name="Ovreas L."/>
            <person name="Rohde M."/>
            <person name="Galperin M.Y."/>
            <person name="Jogler C."/>
        </authorList>
    </citation>
    <scope>NUCLEOTIDE SEQUENCE [LARGE SCALE GENOMIC DNA]</scope>
    <source>
        <strain evidence="9 10">Pla52n</strain>
    </source>
</reference>
<keyword evidence="3 5" id="KW-0378">Hydrolase</keyword>
<feature type="domain" description="OB-fold nucleic acid binding" evidence="8">
    <location>
        <begin position="10"/>
        <end position="100"/>
    </location>
</feature>
<protein>
    <recommendedName>
        <fullName evidence="5">Exodeoxyribonuclease 7 large subunit</fullName>
        <ecNumber evidence="5">3.1.11.6</ecNumber>
    </recommendedName>
    <alternativeName>
        <fullName evidence="5">Exodeoxyribonuclease VII large subunit</fullName>
        <shortName evidence="5">Exonuclease VII large subunit</shortName>
    </alternativeName>
</protein>
<comment type="similarity">
    <text evidence="5 6">Belongs to the XseA family.</text>
</comment>
<gene>
    <name evidence="5 9" type="primary">xseA</name>
    <name evidence="9" type="ORF">Pla52n_13700</name>
</gene>
<dbReference type="EMBL" id="SJPN01000002">
    <property type="protein sequence ID" value="TWU05655.1"/>
    <property type="molecule type" value="Genomic_DNA"/>
</dbReference>
<comment type="catalytic activity">
    <reaction evidence="5 6">
        <text>Exonucleolytic cleavage in either 5'- to 3'- or 3'- to 5'-direction to yield nucleoside 5'-phosphates.</text>
        <dbReference type="EC" id="3.1.11.6"/>
    </reaction>
</comment>
<evidence type="ECO:0000259" key="7">
    <source>
        <dbReference type="Pfam" id="PF02601"/>
    </source>
</evidence>
<comment type="caution">
    <text evidence="9">The sequence shown here is derived from an EMBL/GenBank/DDBJ whole genome shotgun (WGS) entry which is preliminary data.</text>
</comment>
<feature type="domain" description="Exonuclease VII large subunit C-terminal" evidence="7">
    <location>
        <begin position="125"/>
        <end position="347"/>
    </location>
</feature>
<dbReference type="CDD" id="cd04489">
    <property type="entry name" value="ExoVII_LU_OBF"/>
    <property type="match status" value="1"/>
</dbReference>
<dbReference type="HAMAP" id="MF_00378">
    <property type="entry name" value="Exonuc_7_L"/>
    <property type="match status" value="1"/>
</dbReference>
<evidence type="ECO:0000313" key="9">
    <source>
        <dbReference type="EMBL" id="TWU05655.1"/>
    </source>
</evidence>
<keyword evidence="1 5" id="KW-0963">Cytoplasm</keyword>
<dbReference type="NCBIfam" id="TIGR00237">
    <property type="entry name" value="xseA"/>
    <property type="match status" value="1"/>
</dbReference>
<keyword evidence="2 5" id="KW-0540">Nuclease</keyword>
<evidence type="ECO:0000256" key="1">
    <source>
        <dbReference type="ARBA" id="ARBA00022490"/>
    </source>
</evidence>
<dbReference type="GO" id="GO:0003676">
    <property type="term" value="F:nucleic acid binding"/>
    <property type="evidence" value="ECO:0007669"/>
    <property type="project" value="InterPro"/>
</dbReference>
<dbReference type="InterPro" id="IPR025824">
    <property type="entry name" value="OB-fold_nuc-bd_dom"/>
</dbReference>
<dbReference type="GO" id="GO:0005737">
    <property type="term" value="C:cytoplasm"/>
    <property type="evidence" value="ECO:0007669"/>
    <property type="project" value="UniProtKB-SubCell"/>
</dbReference>
<evidence type="ECO:0000256" key="3">
    <source>
        <dbReference type="ARBA" id="ARBA00022801"/>
    </source>
</evidence>
<organism evidence="9 10">
    <name type="scientific">Stieleria varia</name>
    <dbReference type="NCBI Taxonomy" id="2528005"/>
    <lineage>
        <taxon>Bacteria</taxon>
        <taxon>Pseudomonadati</taxon>
        <taxon>Planctomycetota</taxon>
        <taxon>Planctomycetia</taxon>
        <taxon>Pirellulales</taxon>
        <taxon>Pirellulaceae</taxon>
        <taxon>Stieleria</taxon>
    </lineage>
</organism>
<evidence type="ECO:0000313" key="10">
    <source>
        <dbReference type="Proteomes" id="UP000320176"/>
    </source>
</evidence>
<dbReference type="GO" id="GO:0008855">
    <property type="term" value="F:exodeoxyribonuclease VII activity"/>
    <property type="evidence" value="ECO:0007669"/>
    <property type="project" value="UniProtKB-UniRule"/>
</dbReference>
<evidence type="ECO:0000256" key="6">
    <source>
        <dbReference type="RuleBase" id="RU004355"/>
    </source>
</evidence>
<dbReference type="EC" id="3.1.11.6" evidence="5"/>
<dbReference type="RefSeq" id="WP_231741791.1">
    <property type="nucleotide sequence ID" value="NZ_CP151726.1"/>
</dbReference>
<evidence type="ECO:0000256" key="5">
    <source>
        <dbReference type="HAMAP-Rule" id="MF_00378"/>
    </source>
</evidence>
<dbReference type="Pfam" id="PF13742">
    <property type="entry name" value="tRNA_anti_2"/>
    <property type="match status" value="1"/>
</dbReference>
<dbReference type="GO" id="GO:0006308">
    <property type="term" value="P:DNA catabolic process"/>
    <property type="evidence" value="ECO:0007669"/>
    <property type="project" value="UniProtKB-UniRule"/>
</dbReference>
<evidence type="ECO:0000259" key="8">
    <source>
        <dbReference type="Pfam" id="PF13742"/>
    </source>
</evidence>
<dbReference type="Pfam" id="PF02601">
    <property type="entry name" value="Exonuc_VII_L"/>
    <property type="match status" value="1"/>
</dbReference>
<keyword evidence="4 5" id="KW-0269">Exonuclease</keyword>
<dbReference type="InterPro" id="IPR003753">
    <property type="entry name" value="Exonuc_VII_L"/>
</dbReference>
<keyword evidence="10" id="KW-1185">Reference proteome</keyword>
<comment type="subcellular location">
    <subcellularLocation>
        <location evidence="5 6">Cytoplasm</location>
    </subcellularLocation>
</comment>
<evidence type="ECO:0000256" key="4">
    <source>
        <dbReference type="ARBA" id="ARBA00022839"/>
    </source>
</evidence>
<dbReference type="InterPro" id="IPR020579">
    <property type="entry name" value="Exonuc_VII_lsu_C"/>
</dbReference>
<dbReference type="AlphaFoldDB" id="A0A5C6B042"/>
<accession>A0A5C6B042</accession>